<dbReference type="OrthoDB" id="6220511at2759"/>
<dbReference type="Proteomes" id="UP000504606">
    <property type="component" value="Unplaced"/>
</dbReference>
<protein>
    <submittedName>
        <fullName evidence="4">Uncharacterized protein LOC113207063</fullName>
    </submittedName>
</protein>
<dbReference type="KEGG" id="foc:113207063"/>
<dbReference type="SUPFAM" id="SSF50199">
    <property type="entry name" value="Staphylococcal nuclease"/>
    <property type="match status" value="1"/>
</dbReference>
<keyword evidence="1" id="KW-0472">Membrane</keyword>
<feature type="domain" description="TNase-like" evidence="2">
    <location>
        <begin position="126"/>
        <end position="189"/>
    </location>
</feature>
<dbReference type="RefSeq" id="XP_026279208.1">
    <property type="nucleotide sequence ID" value="XM_026423423.2"/>
</dbReference>
<dbReference type="GO" id="GO:0005615">
    <property type="term" value="C:extracellular space"/>
    <property type="evidence" value="ECO:0007669"/>
    <property type="project" value="TreeGrafter"/>
</dbReference>
<dbReference type="GeneID" id="113207063"/>
<dbReference type="PANTHER" id="PTHR28434:SF1">
    <property type="entry name" value="PROTEIN C3ORF33"/>
    <property type="match status" value="1"/>
</dbReference>
<evidence type="ECO:0000313" key="3">
    <source>
        <dbReference type="Proteomes" id="UP000504606"/>
    </source>
</evidence>
<accession>A0A6J1SET9</accession>
<dbReference type="InterPro" id="IPR042421">
    <property type="entry name" value="C3orf33-like"/>
</dbReference>
<evidence type="ECO:0000313" key="4">
    <source>
        <dbReference type="RefSeq" id="XP_026279208.1"/>
    </source>
</evidence>
<evidence type="ECO:0000259" key="2">
    <source>
        <dbReference type="Pfam" id="PF00565"/>
    </source>
</evidence>
<dbReference type="Pfam" id="PF00565">
    <property type="entry name" value="SNase"/>
    <property type="match status" value="1"/>
</dbReference>
<evidence type="ECO:0000256" key="1">
    <source>
        <dbReference type="SAM" id="Phobius"/>
    </source>
</evidence>
<proteinExistence type="predicted"/>
<feature type="transmembrane region" description="Helical" evidence="1">
    <location>
        <begin position="20"/>
        <end position="37"/>
    </location>
</feature>
<dbReference type="AlphaFoldDB" id="A0A6J1SET9"/>
<dbReference type="InterPro" id="IPR035437">
    <property type="entry name" value="SNase_OB-fold_sf"/>
</dbReference>
<dbReference type="Gene3D" id="2.40.50.90">
    <property type="match status" value="1"/>
</dbReference>
<reference evidence="4" key="1">
    <citation type="submission" date="2025-08" db="UniProtKB">
        <authorList>
            <consortium name="RefSeq"/>
        </authorList>
    </citation>
    <scope>IDENTIFICATION</scope>
    <source>
        <tissue evidence="4">Whole organism</tissue>
    </source>
</reference>
<name>A0A6J1SET9_FRAOC</name>
<dbReference type="PANTHER" id="PTHR28434">
    <property type="entry name" value="PROTEIN C3ORF33"/>
    <property type="match status" value="1"/>
</dbReference>
<organism evidence="3 4">
    <name type="scientific">Frankliniella occidentalis</name>
    <name type="common">Western flower thrips</name>
    <name type="synonym">Euthrips occidentalis</name>
    <dbReference type="NCBI Taxonomy" id="133901"/>
    <lineage>
        <taxon>Eukaryota</taxon>
        <taxon>Metazoa</taxon>
        <taxon>Ecdysozoa</taxon>
        <taxon>Arthropoda</taxon>
        <taxon>Hexapoda</taxon>
        <taxon>Insecta</taxon>
        <taxon>Pterygota</taxon>
        <taxon>Neoptera</taxon>
        <taxon>Paraneoptera</taxon>
        <taxon>Thysanoptera</taxon>
        <taxon>Terebrantia</taxon>
        <taxon>Thripoidea</taxon>
        <taxon>Thripidae</taxon>
        <taxon>Frankliniella</taxon>
    </lineage>
</organism>
<sequence length="191" mass="21246">MAVIDDLAVVMEENKRGIQYGLYSTALFGLAIALRSVRPFKKFTTPQSLPSSFLKKHITLYGQVIEVEPNGLLKVNHFPIWPLPGQSSSLLPIQIDSIQTVGLSTAWLSTVVKGSKIKFQPIMVQDNALSCIVIREGKNIGTQLVSIGFASVKPIHTSLDNSKLYLRYYKELLAAEDKAEKKKLGMWNDKL</sequence>
<keyword evidence="1" id="KW-1133">Transmembrane helix</keyword>
<keyword evidence="1" id="KW-0812">Transmembrane</keyword>
<gene>
    <name evidence="4" type="primary">LOC113207063</name>
</gene>
<dbReference type="InterPro" id="IPR016071">
    <property type="entry name" value="Staphylococal_nuclease_OB-fold"/>
</dbReference>
<keyword evidence="3" id="KW-1185">Reference proteome</keyword>